<organism evidence="22 23">
    <name type="scientific">Myodes glareolus</name>
    <name type="common">Bank vole</name>
    <name type="synonym">Clethrionomys glareolus</name>
    <dbReference type="NCBI Taxonomy" id="447135"/>
    <lineage>
        <taxon>Eukaryota</taxon>
        <taxon>Metazoa</taxon>
        <taxon>Chordata</taxon>
        <taxon>Craniata</taxon>
        <taxon>Vertebrata</taxon>
        <taxon>Euteleostomi</taxon>
        <taxon>Mammalia</taxon>
        <taxon>Eutheria</taxon>
        <taxon>Euarchontoglires</taxon>
        <taxon>Glires</taxon>
        <taxon>Rodentia</taxon>
        <taxon>Myomorpha</taxon>
        <taxon>Muroidea</taxon>
        <taxon>Cricetidae</taxon>
        <taxon>Arvicolinae</taxon>
        <taxon>Myodes</taxon>
    </lineage>
</organism>
<keyword evidence="16" id="KW-0539">Nucleus</keyword>
<keyword evidence="12" id="KW-0560">Oxidoreductase</keyword>
<dbReference type="GO" id="GO:0006915">
    <property type="term" value="P:apoptotic process"/>
    <property type="evidence" value="ECO:0007669"/>
    <property type="project" value="UniProtKB-KW"/>
</dbReference>
<evidence type="ECO:0000256" key="6">
    <source>
        <dbReference type="ARBA" id="ARBA00013119"/>
    </source>
</evidence>
<evidence type="ECO:0000256" key="2">
    <source>
        <dbReference type="ARBA" id="ARBA00004245"/>
    </source>
</evidence>
<name>A0AAW0INQ7_MYOGA</name>
<evidence type="ECO:0000313" key="22">
    <source>
        <dbReference type="EMBL" id="KAK7816320.1"/>
    </source>
</evidence>
<evidence type="ECO:0000256" key="13">
    <source>
        <dbReference type="ARBA" id="ARBA00023027"/>
    </source>
</evidence>
<dbReference type="InterPro" id="IPR020831">
    <property type="entry name" value="GlycerAld/Erythrose_P_DH"/>
</dbReference>
<comment type="subcellular location">
    <subcellularLocation>
        <location evidence="2">Cytoplasm</location>
        <location evidence="2">Cytoskeleton</location>
    </subcellularLocation>
    <subcellularLocation>
        <location evidence="3">Cytoplasm</location>
        <location evidence="3">Cytosol</location>
    </subcellularLocation>
    <subcellularLocation>
        <location evidence="1">Nucleus</location>
    </subcellularLocation>
</comment>
<comment type="caution">
    <text evidence="22">The sequence shown here is derived from an EMBL/GenBank/DDBJ whole genome shotgun (WGS) entry which is preliminary data.</text>
</comment>
<dbReference type="Proteomes" id="UP001488838">
    <property type="component" value="Unassembled WGS sequence"/>
</dbReference>
<reference evidence="22 23" key="1">
    <citation type="journal article" date="2023" name="bioRxiv">
        <title>Conserved and derived expression patterns and positive selection on dental genes reveal complex evolutionary context of ever-growing rodent molars.</title>
        <authorList>
            <person name="Calamari Z.T."/>
            <person name="Song A."/>
            <person name="Cohen E."/>
            <person name="Akter M."/>
            <person name="Roy R.D."/>
            <person name="Hallikas O."/>
            <person name="Christensen M.M."/>
            <person name="Li P."/>
            <person name="Marangoni P."/>
            <person name="Jernvall J."/>
            <person name="Klein O.D."/>
        </authorList>
    </citation>
    <scope>NUCLEOTIDE SEQUENCE [LARGE SCALE GENOMIC DNA]</scope>
    <source>
        <strain evidence="22">V071</strain>
    </source>
</reference>
<evidence type="ECO:0000256" key="7">
    <source>
        <dbReference type="ARBA" id="ARBA00022490"/>
    </source>
</evidence>
<evidence type="ECO:0000256" key="15">
    <source>
        <dbReference type="ARBA" id="ARBA00023212"/>
    </source>
</evidence>
<gene>
    <name evidence="22" type="ORF">U0070_020835</name>
</gene>
<evidence type="ECO:0000256" key="4">
    <source>
        <dbReference type="ARBA" id="ARBA00004869"/>
    </source>
</evidence>
<keyword evidence="15" id="KW-0206">Cytoskeleton</keyword>
<evidence type="ECO:0000256" key="11">
    <source>
        <dbReference type="ARBA" id="ARBA00022845"/>
    </source>
</evidence>
<keyword evidence="14" id="KW-0324">Glycolysis</keyword>
<dbReference type="PANTHER" id="PTHR10836">
    <property type="entry name" value="GLYCERALDEHYDE 3-PHOSPHATE DEHYDROGENASE"/>
    <property type="match status" value="1"/>
</dbReference>
<comment type="subunit">
    <text evidence="18">Homotetramer. Interacts with TPPP; the interaction is direct. Interacts (when S-nitrosylated) with SIAH1; leading to nuclear translocation. Interacts with RILPL1/GOSPEL, leading to prevent the interaction between GAPDH and SIAH1 and prevent nuclear translocation. Interacts with CHP1; the interaction increases the binding of CHP1 with microtubules. Associates with microtubules. Interacts with EIF1AD, USP25, PRKCI and WARS1. Interacts with phosphorylated RPL13A; inhibited by oxidatively-modified low-densitity lipoprotein (LDL(ox)). Component of the GAIT complex. Interacts with FKBP6; leading to inhibit GAPDH catalytic activity. Interacts with TRAF2, promoting TRAF2 ubiquitination. Interacts with TRAF3, promoting TRAF3 ubiquitination.</text>
</comment>
<evidence type="ECO:0000259" key="21">
    <source>
        <dbReference type="Pfam" id="PF02800"/>
    </source>
</evidence>
<keyword evidence="8" id="KW-0808">Transferase</keyword>
<accession>A0AAW0INQ7</accession>
<evidence type="ECO:0000256" key="9">
    <source>
        <dbReference type="ARBA" id="ARBA00022703"/>
    </source>
</evidence>
<evidence type="ECO:0000256" key="8">
    <source>
        <dbReference type="ARBA" id="ARBA00022679"/>
    </source>
</evidence>
<dbReference type="GO" id="GO:0006417">
    <property type="term" value="P:regulation of translation"/>
    <property type="evidence" value="ECO:0007669"/>
    <property type="project" value="UniProtKB-KW"/>
</dbReference>
<dbReference type="GO" id="GO:0006096">
    <property type="term" value="P:glycolytic process"/>
    <property type="evidence" value="ECO:0007669"/>
    <property type="project" value="UniProtKB-KW"/>
</dbReference>
<comment type="pathway">
    <text evidence="4">Carbohydrate degradation; glycolysis; pyruvate from D-glyceraldehyde 3-phosphate: step 1/5.</text>
</comment>
<dbReference type="InterPro" id="IPR020829">
    <property type="entry name" value="GlycerAld_3-P_DH_cat"/>
</dbReference>
<dbReference type="EC" id="1.2.1.12" evidence="6"/>
<proteinExistence type="inferred from homology"/>
<evidence type="ECO:0000256" key="12">
    <source>
        <dbReference type="ARBA" id="ARBA00023002"/>
    </source>
</evidence>
<evidence type="ECO:0000256" key="14">
    <source>
        <dbReference type="ARBA" id="ARBA00023152"/>
    </source>
</evidence>
<dbReference type="GO" id="GO:0005856">
    <property type="term" value="C:cytoskeleton"/>
    <property type="evidence" value="ECO:0007669"/>
    <property type="project" value="UniProtKB-SubCell"/>
</dbReference>
<evidence type="ECO:0000256" key="3">
    <source>
        <dbReference type="ARBA" id="ARBA00004514"/>
    </source>
</evidence>
<keyword evidence="10" id="KW-0702">S-nitrosylation</keyword>
<dbReference type="PANTHER" id="PTHR10836:SF111">
    <property type="entry name" value="GLYCERALDEHYDE-3-PHOSPHATE DEHYDROGENASE"/>
    <property type="match status" value="1"/>
</dbReference>
<evidence type="ECO:0000256" key="1">
    <source>
        <dbReference type="ARBA" id="ARBA00004123"/>
    </source>
</evidence>
<sequence>MEKAGDHLKGGAKRVIISTTSADSPTHVVMSGKHEKNDNSIKMVRNASYNTSYLASLAKVIHGNFGIVEGLMATVLALTATQKTIYDPSGKL</sequence>
<dbReference type="GO" id="GO:0016740">
    <property type="term" value="F:transferase activity"/>
    <property type="evidence" value="ECO:0007669"/>
    <property type="project" value="UniProtKB-KW"/>
</dbReference>
<evidence type="ECO:0000256" key="16">
    <source>
        <dbReference type="ARBA" id="ARBA00023242"/>
    </source>
</evidence>
<dbReference type="PRINTS" id="PR00078">
    <property type="entry name" value="G3PDHDRGNASE"/>
</dbReference>
<comment type="catalytic activity">
    <reaction evidence="19">
        <text>D-glyceraldehyde 3-phosphate + phosphate + NAD(+) = (2R)-3-phospho-glyceroyl phosphate + NADH + H(+)</text>
        <dbReference type="Rhea" id="RHEA:10300"/>
        <dbReference type="ChEBI" id="CHEBI:15378"/>
        <dbReference type="ChEBI" id="CHEBI:43474"/>
        <dbReference type="ChEBI" id="CHEBI:57540"/>
        <dbReference type="ChEBI" id="CHEBI:57604"/>
        <dbReference type="ChEBI" id="CHEBI:57945"/>
        <dbReference type="ChEBI" id="CHEBI:59776"/>
        <dbReference type="EC" id="1.2.1.12"/>
    </reaction>
</comment>
<feature type="domain" description="Glyceraldehyde 3-phosphate dehydrogenase catalytic" evidence="21">
    <location>
        <begin position="54"/>
        <end position="88"/>
    </location>
</feature>
<dbReference type="GO" id="GO:0004365">
    <property type="term" value="F:glyceraldehyde-3-phosphate dehydrogenase (NAD+) (phosphorylating) activity"/>
    <property type="evidence" value="ECO:0007669"/>
    <property type="project" value="UniProtKB-EC"/>
</dbReference>
<dbReference type="Gene3D" id="3.40.50.720">
    <property type="entry name" value="NAD(P)-binding Rossmann-like Domain"/>
    <property type="match status" value="1"/>
</dbReference>
<dbReference type="InterPro" id="IPR036291">
    <property type="entry name" value="NAD(P)-bd_dom_sf"/>
</dbReference>
<evidence type="ECO:0000256" key="19">
    <source>
        <dbReference type="ARBA" id="ARBA00047698"/>
    </source>
</evidence>
<evidence type="ECO:0000256" key="20">
    <source>
        <dbReference type="ARBA" id="ARBA00048005"/>
    </source>
</evidence>
<keyword evidence="7" id="KW-0963">Cytoplasm</keyword>
<dbReference type="EMBL" id="JBBHLL010000103">
    <property type="protein sequence ID" value="KAK7816320.1"/>
    <property type="molecule type" value="Genomic_DNA"/>
</dbReference>
<protein>
    <recommendedName>
        <fullName evidence="6">glyceraldehyde-3-phosphate dehydrogenase (phosphorylating)</fullName>
        <ecNumber evidence="6">1.2.1.12</ecNumber>
    </recommendedName>
    <alternativeName>
        <fullName evidence="17">Peptidyl-cysteine S-nitrosylase GAPDH</fullName>
    </alternativeName>
</protein>
<evidence type="ECO:0000256" key="10">
    <source>
        <dbReference type="ARBA" id="ARBA00022799"/>
    </source>
</evidence>
<keyword evidence="13" id="KW-0520">NAD</keyword>
<dbReference type="GO" id="GO:0005829">
    <property type="term" value="C:cytosol"/>
    <property type="evidence" value="ECO:0007669"/>
    <property type="project" value="UniProtKB-SubCell"/>
</dbReference>
<keyword evidence="9" id="KW-0053">Apoptosis</keyword>
<dbReference type="SUPFAM" id="SSF51735">
    <property type="entry name" value="NAD(P)-binding Rossmann-fold domains"/>
    <property type="match status" value="1"/>
</dbReference>
<dbReference type="AlphaFoldDB" id="A0AAW0INQ7"/>
<dbReference type="Pfam" id="PF02800">
    <property type="entry name" value="Gp_dh_C"/>
    <property type="match status" value="1"/>
</dbReference>
<dbReference type="GO" id="GO:0005634">
    <property type="term" value="C:nucleus"/>
    <property type="evidence" value="ECO:0007669"/>
    <property type="project" value="UniProtKB-SubCell"/>
</dbReference>
<evidence type="ECO:0000256" key="18">
    <source>
        <dbReference type="ARBA" id="ARBA00046997"/>
    </source>
</evidence>
<comment type="catalytic activity">
    <reaction evidence="20">
        <text>S-nitroso-L-cysteinyl-[GAPDH] + L-cysteinyl-[protein] = L-cysteinyl-[GAPDH] + S-nitroso-L-cysteinyl-[protein]</text>
        <dbReference type="Rhea" id="RHEA:66684"/>
        <dbReference type="Rhea" id="RHEA-COMP:10131"/>
        <dbReference type="Rhea" id="RHEA-COMP:17089"/>
        <dbReference type="Rhea" id="RHEA-COMP:17090"/>
        <dbReference type="Rhea" id="RHEA-COMP:17091"/>
        <dbReference type="ChEBI" id="CHEBI:29950"/>
        <dbReference type="ChEBI" id="CHEBI:149494"/>
    </reaction>
    <physiologicalReaction direction="left-to-right" evidence="20">
        <dbReference type="Rhea" id="RHEA:66685"/>
    </physiologicalReaction>
</comment>
<evidence type="ECO:0000256" key="17">
    <source>
        <dbReference type="ARBA" id="ARBA00031890"/>
    </source>
</evidence>
<comment type="similarity">
    <text evidence="5">Belongs to the glyceraldehyde-3-phosphate dehydrogenase family.</text>
</comment>
<evidence type="ECO:0000313" key="23">
    <source>
        <dbReference type="Proteomes" id="UP001488838"/>
    </source>
</evidence>
<evidence type="ECO:0000256" key="5">
    <source>
        <dbReference type="ARBA" id="ARBA00007406"/>
    </source>
</evidence>
<keyword evidence="11" id="KW-0810">Translation regulation</keyword>
<keyword evidence="23" id="KW-1185">Reference proteome</keyword>